<name>A0ABD2YRX4_9GENT</name>
<reference evidence="1 2" key="1">
    <citation type="submission" date="2024-11" db="EMBL/GenBank/DDBJ databases">
        <title>A near-complete genome assembly of Cinchona calisaya.</title>
        <authorList>
            <person name="Lian D.C."/>
            <person name="Zhao X.W."/>
            <person name="Wei L."/>
        </authorList>
    </citation>
    <scope>NUCLEOTIDE SEQUENCE [LARGE SCALE GENOMIC DNA]</scope>
    <source>
        <tissue evidence="1">Nenye</tissue>
    </source>
</reference>
<accession>A0ABD2YRX4</accession>
<gene>
    <name evidence="1" type="ORF">ACH5RR_029541</name>
</gene>
<dbReference type="EMBL" id="JBJUIK010000012">
    <property type="protein sequence ID" value="KAL3510140.1"/>
    <property type="molecule type" value="Genomic_DNA"/>
</dbReference>
<protein>
    <submittedName>
        <fullName evidence="1">Uncharacterized protein</fullName>
    </submittedName>
</protein>
<proteinExistence type="predicted"/>
<dbReference type="AlphaFoldDB" id="A0ABD2YRX4"/>
<dbReference type="Proteomes" id="UP001630127">
    <property type="component" value="Unassembled WGS sequence"/>
</dbReference>
<evidence type="ECO:0000313" key="2">
    <source>
        <dbReference type="Proteomes" id="UP001630127"/>
    </source>
</evidence>
<keyword evidence="2" id="KW-1185">Reference proteome</keyword>
<comment type="caution">
    <text evidence="1">The sequence shown here is derived from an EMBL/GenBank/DDBJ whole genome shotgun (WGS) entry which is preliminary data.</text>
</comment>
<evidence type="ECO:0000313" key="1">
    <source>
        <dbReference type="EMBL" id="KAL3510140.1"/>
    </source>
</evidence>
<sequence length="89" mass="9729">MEPFISALNIDDDGVRSRVSLPRTSPVTAISTLDNGDFILLWGRQFSPPLVTFLQLVVSLSGSNQVVVIEMTPNLVLCKLNWAAPYPEG</sequence>
<organism evidence="1 2">
    <name type="scientific">Cinchona calisaya</name>
    <dbReference type="NCBI Taxonomy" id="153742"/>
    <lineage>
        <taxon>Eukaryota</taxon>
        <taxon>Viridiplantae</taxon>
        <taxon>Streptophyta</taxon>
        <taxon>Embryophyta</taxon>
        <taxon>Tracheophyta</taxon>
        <taxon>Spermatophyta</taxon>
        <taxon>Magnoliopsida</taxon>
        <taxon>eudicotyledons</taxon>
        <taxon>Gunneridae</taxon>
        <taxon>Pentapetalae</taxon>
        <taxon>asterids</taxon>
        <taxon>lamiids</taxon>
        <taxon>Gentianales</taxon>
        <taxon>Rubiaceae</taxon>
        <taxon>Cinchonoideae</taxon>
        <taxon>Cinchoneae</taxon>
        <taxon>Cinchona</taxon>
    </lineage>
</organism>